<dbReference type="PANTHER" id="PTHR43692">
    <property type="entry name" value="UDP-N-ACETYLMURAMOYLALANINE--D-GLUTAMATE LIGASE"/>
    <property type="match status" value="1"/>
</dbReference>
<evidence type="ECO:0000256" key="7">
    <source>
        <dbReference type="HAMAP-Rule" id="MF_00639"/>
    </source>
</evidence>
<dbReference type="PANTHER" id="PTHR43692:SF1">
    <property type="entry name" value="UDP-N-ACETYLMURAMOYLALANINE--D-GLUTAMATE LIGASE"/>
    <property type="match status" value="1"/>
</dbReference>
<feature type="domain" description="Mur ligase central" evidence="10">
    <location>
        <begin position="126"/>
        <end position="305"/>
    </location>
</feature>
<evidence type="ECO:0000256" key="3">
    <source>
        <dbReference type="ARBA" id="ARBA00022490"/>
    </source>
</evidence>
<keyword evidence="7 8" id="KW-0961">Cell wall biogenesis/degradation</keyword>
<proteinExistence type="inferred from homology"/>
<dbReference type="Pfam" id="PF08245">
    <property type="entry name" value="Mur_ligase_M"/>
    <property type="match status" value="1"/>
</dbReference>
<dbReference type="Pfam" id="PF02875">
    <property type="entry name" value="Mur_ligase_C"/>
    <property type="match status" value="1"/>
</dbReference>
<evidence type="ECO:0000256" key="2">
    <source>
        <dbReference type="ARBA" id="ARBA00004752"/>
    </source>
</evidence>
<evidence type="ECO:0000259" key="10">
    <source>
        <dbReference type="Pfam" id="PF08245"/>
    </source>
</evidence>
<keyword evidence="7 8" id="KW-0132">Cell division</keyword>
<keyword evidence="3 7" id="KW-0963">Cytoplasm</keyword>
<comment type="subcellular location">
    <subcellularLocation>
        <location evidence="1 7 8">Cytoplasm</location>
    </subcellularLocation>
</comment>
<evidence type="ECO:0000256" key="8">
    <source>
        <dbReference type="RuleBase" id="RU003664"/>
    </source>
</evidence>
<keyword evidence="4 7" id="KW-0436">Ligase</keyword>
<evidence type="ECO:0000256" key="5">
    <source>
        <dbReference type="ARBA" id="ARBA00022741"/>
    </source>
</evidence>
<dbReference type="InterPro" id="IPR036565">
    <property type="entry name" value="Mur-like_cat_sf"/>
</dbReference>
<evidence type="ECO:0000256" key="6">
    <source>
        <dbReference type="ARBA" id="ARBA00022840"/>
    </source>
</evidence>
<evidence type="ECO:0000313" key="12">
    <source>
        <dbReference type="Proteomes" id="UP001501081"/>
    </source>
</evidence>
<dbReference type="Gene3D" id="3.90.190.20">
    <property type="entry name" value="Mur ligase, C-terminal domain"/>
    <property type="match status" value="1"/>
</dbReference>
<keyword evidence="7 8" id="KW-0133">Cell shape</keyword>
<dbReference type="Gene3D" id="3.40.1190.10">
    <property type="entry name" value="Mur-like, catalytic domain"/>
    <property type="match status" value="1"/>
</dbReference>
<sequence length="464" mass="50936">MQTNNSTQTPNQPKSAMAGQGRVVILGAGESGVGAAKLAMQKGFDVFVSDYGVITDKYKAALEKLGVAFESEQHSEELILNAIEVIKSPGIPATAPIIEKLLAKGISVVSEIEFAKRYTTAKTICITGSNGKSTTSLLTYHILRNAGVNVGLAGNIGQSFAAQVADEEFDWYVLEISSFMLDDMFQFKADVAVLLNITPDHLDRYDYKLENYAASKMRIIQNQTSADVFIYCADDEESLKALKGVLPLAKTYPFSIVKKVDQGAYLQDDTIHIHTEPNNELTMSISDLALQGKHNIYNSMASGIVAKVLELRNDTIRESMGNFKNIEHRLEHVAKISGIDFINDSKATNVNSTWYALESMTTDVVLIMGGVDKGNDYNMLKDLVKSKVKAIVCLGKDNKRIHDAFEDDVEVIVNTFSAEEATQIAFHLAKRGDAVLLSPACASFDLFKNYEDRGNQFKAAVKEL</sequence>
<dbReference type="InterPro" id="IPR036615">
    <property type="entry name" value="Mur_ligase_C_dom_sf"/>
</dbReference>
<gene>
    <name evidence="7 11" type="primary">murD</name>
    <name evidence="11" type="ORF">GCM10022246_07270</name>
</gene>
<protein>
    <recommendedName>
        <fullName evidence="7 8">UDP-N-acetylmuramoylalanine--D-glutamate ligase</fullName>
        <ecNumber evidence="7 8">6.3.2.9</ecNumber>
    </recommendedName>
    <alternativeName>
        <fullName evidence="7">D-glutamic acid-adding enzyme</fullName>
    </alternativeName>
    <alternativeName>
        <fullName evidence="7">UDP-N-acetylmuramoyl-L-alanyl-D-glutamate synthetase</fullName>
    </alternativeName>
</protein>
<comment type="pathway">
    <text evidence="2 7 8">Cell wall biogenesis; peptidoglycan biosynthesis.</text>
</comment>
<keyword evidence="5 7" id="KW-0547">Nucleotide-binding</keyword>
<reference evidence="12" key="1">
    <citation type="journal article" date="2019" name="Int. J. Syst. Evol. Microbiol.">
        <title>The Global Catalogue of Microorganisms (GCM) 10K type strain sequencing project: providing services to taxonomists for standard genome sequencing and annotation.</title>
        <authorList>
            <consortium name="The Broad Institute Genomics Platform"/>
            <consortium name="The Broad Institute Genome Sequencing Center for Infectious Disease"/>
            <person name="Wu L."/>
            <person name="Ma J."/>
        </authorList>
    </citation>
    <scope>NUCLEOTIDE SEQUENCE [LARGE SCALE GENOMIC DNA]</scope>
    <source>
        <strain evidence="12">JCM 17338</strain>
    </source>
</reference>
<dbReference type="InterPro" id="IPR004101">
    <property type="entry name" value="Mur_ligase_C"/>
</dbReference>
<keyword evidence="7 8" id="KW-0131">Cell cycle</keyword>
<comment type="similarity">
    <text evidence="7">Belongs to the MurCDEF family.</text>
</comment>
<keyword evidence="12" id="KW-1185">Reference proteome</keyword>
<dbReference type="EMBL" id="BAABAK010000003">
    <property type="protein sequence ID" value="GAA3955801.1"/>
    <property type="molecule type" value="Genomic_DNA"/>
</dbReference>
<evidence type="ECO:0000259" key="9">
    <source>
        <dbReference type="Pfam" id="PF02875"/>
    </source>
</evidence>
<accession>A0ABP7NYE9</accession>
<dbReference type="Proteomes" id="UP001501081">
    <property type="component" value="Unassembled WGS sequence"/>
</dbReference>
<keyword evidence="6 7" id="KW-0067">ATP-binding</keyword>
<keyword evidence="7 8" id="KW-0573">Peptidoglycan synthesis</keyword>
<evidence type="ECO:0000256" key="1">
    <source>
        <dbReference type="ARBA" id="ARBA00004496"/>
    </source>
</evidence>
<name>A0ABP7NYE9_9SPHI</name>
<comment type="catalytic activity">
    <reaction evidence="7 8">
        <text>UDP-N-acetyl-alpha-D-muramoyl-L-alanine + D-glutamate + ATP = UDP-N-acetyl-alpha-D-muramoyl-L-alanyl-D-glutamate + ADP + phosphate + H(+)</text>
        <dbReference type="Rhea" id="RHEA:16429"/>
        <dbReference type="ChEBI" id="CHEBI:15378"/>
        <dbReference type="ChEBI" id="CHEBI:29986"/>
        <dbReference type="ChEBI" id="CHEBI:30616"/>
        <dbReference type="ChEBI" id="CHEBI:43474"/>
        <dbReference type="ChEBI" id="CHEBI:83898"/>
        <dbReference type="ChEBI" id="CHEBI:83900"/>
        <dbReference type="ChEBI" id="CHEBI:456216"/>
        <dbReference type="EC" id="6.3.2.9"/>
    </reaction>
</comment>
<feature type="binding site" evidence="7">
    <location>
        <begin position="128"/>
        <end position="134"/>
    </location>
    <ligand>
        <name>ATP</name>
        <dbReference type="ChEBI" id="CHEBI:30616"/>
    </ligand>
</feature>
<dbReference type="EC" id="6.3.2.9" evidence="7 8"/>
<organism evidence="11 12">
    <name type="scientific">Pedobacter ginsengiterrae</name>
    <dbReference type="NCBI Taxonomy" id="871696"/>
    <lineage>
        <taxon>Bacteria</taxon>
        <taxon>Pseudomonadati</taxon>
        <taxon>Bacteroidota</taxon>
        <taxon>Sphingobacteriia</taxon>
        <taxon>Sphingobacteriales</taxon>
        <taxon>Sphingobacteriaceae</taxon>
        <taxon>Pedobacter</taxon>
    </lineage>
</organism>
<evidence type="ECO:0000313" key="11">
    <source>
        <dbReference type="EMBL" id="GAA3955801.1"/>
    </source>
</evidence>
<dbReference type="NCBIfam" id="TIGR01087">
    <property type="entry name" value="murD"/>
    <property type="match status" value="1"/>
</dbReference>
<feature type="domain" description="Mur ligase C-terminal" evidence="9">
    <location>
        <begin position="328"/>
        <end position="441"/>
    </location>
</feature>
<dbReference type="GO" id="GO:0016874">
    <property type="term" value="F:ligase activity"/>
    <property type="evidence" value="ECO:0007669"/>
    <property type="project" value="UniProtKB-KW"/>
</dbReference>
<dbReference type="SUPFAM" id="SSF53244">
    <property type="entry name" value="MurD-like peptide ligases, peptide-binding domain"/>
    <property type="match status" value="1"/>
</dbReference>
<dbReference type="Gene3D" id="3.40.50.720">
    <property type="entry name" value="NAD(P)-binding Rossmann-like Domain"/>
    <property type="match status" value="1"/>
</dbReference>
<dbReference type="Pfam" id="PF21799">
    <property type="entry name" value="MurD-like_N"/>
    <property type="match status" value="1"/>
</dbReference>
<dbReference type="InterPro" id="IPR005762">
    <property type="entry name" value="MurD"/>
</dbReference>
<comment type="caution">
    <text evidence="11">The sequence shown here is derived from an EMBL/GenBank/DDBJ whole genome shotgun (WGS) entry which is preliminary data.</text>
</comment>
<comment type="function">
    <text evidence="7 8">Cell wall formation. Catalyzes the addition of glutamate to the nucleotide precursor UDP-N-acetylmuramoyl-L-alanine (UMA).</text>
</comment>
<dbReference type="HAMAP" id="MF_00639">
    <property type="entry name" value="MurD"/>
    <property type="match status" value="1"/>
</dbReference>
<dbReference type="SUPFAM" id="SSF51984">
    <property type="entry name" value="MurCD N-terminal domain"/>
    <property type="match status" value="1"/>
</dbReference>
<evidence type="ECO:0000256" key="4">
    <source>
        <dbReference type="ARBA" id="ARBA00022598"/>
    </source>
</evidence>
<dbReference type="InterPro" id="IPR013221">
    <property type="entry name" value="Mur_ligase_cen"/>
</dbReference>
<dbReference type="SUPFAM" id="SSF53623">
    <property type="entry name" value="MurD-like peptide ligases, catalytic domain"/>
    <property type="match status" value="1"/>
</dbReference>